<keyword evidence="6 7" id="KW-0472">Membrane</keyword>
<dbReference type="PROSITE" id="PS00390">
    <property type="entry name" value="ATPASE_NA_K_BETA_1"/>
    <property type="match status" value="1"/>
</dbReference>
<dbReference type="STRING" id="70415.A0A5S6R4C6"/>
<organism evidence="8 9">
    <name type="scientific">Trichuris muris</name>
    <name type="common">Mouse whipworm</name>
    <dbReference type="NCBI Taxonomy" id="70415"/>
    <lineage>
        <taxon>Eukaryota</taxon>
        <taxon>Metazoa</taxon>
        <taxon>Ecdysozoa</taxon>
        <taxon>Nematoda</taxon>
        <taxon>Enoplea</taxon>
        <taxon>Dorylaimia</taxon>
        <taxon>Trichinellida</taxon>
        <taxon>Trichuridae</taxon>
        <taxon>Trichuris</taxon>
    </lineage>
</organism>
<dbReference type="InterPro" id="IPR000402">
    <property type="entry name" value="Na/K_ATPase_sub_beta"/>
</dbReference>
<dbReference type="PANTHER" id="PTHR11523">
    <property type="entry name" value="SODIUM/POTASSIUM-DEPENDENT ATPASE BETA SUBUNIT"/>
    <property type="match status" value="1"/>
</dbReference>
<comment type="similarity">
    <text evidence="2">Belongs to the X(+)/potassium ATPases subunit beta family.</text>
</comment>
<sequence>MDSKGFANSHPEKPKMEEKGKLRSFVEFFYNPREKKVLGRTGRSWVEITFFYIVFYSCLAGFFAINMAIFLQMTDPKVPRYYGKGSIIGINPGMGYQPWLREDPESTLIYINVSDPSSYEKYTNQLRKFYSKYKNLNDTRQCNGANESNSEDTDIACAFDLFNKIDNANCGEKDNFGFSSGTPCVVLTLNKLIGWKPVAYPKDSAPDIIKGFYNYSNPDVAIACEGEQFTDSEHIGRLQYIPERGIPHKFFPYRVMKNYHQPFALVKFHSPTNGVLLEIECRAYAYNIMHDRTFRLGMVHFELLIDSSVFEIRPGYTGVQMNIDIALPCTFPFLFFADPSNGCPYTMYPVCQQNVTCTQRSQRCCDFGCFAFALLSGSIPLMAIGRMTARTAMKS</sequence>
<keyword evidence="4" id="KW-0735">Signal-anchor</keyword>
<proteinExistence type="inferred from homology"/>
<feature type="transmembrane region" description="Helical" evidence="7">
    <location>
        <begin position="50"/>
        <end position="71"/>
    </location>
</feature>
<dbReference type="GO" id="GO:0006883">
    <property type="term" value="P:intracellular sodium ion homeostasis"/>
    <property type="evidence" value="ECO:0007669"/>
    <property type="project" value="TreeGrafter"/>
</dbReference>
<reference evidence="9" key="1">
    <citation type="submission" date="2019-12" db="UniProtKB">
        <authorList>
            <consortium name="WormBaseParasite"/>
        </authorList>
    </citation>
    <scope>IDENTIFICATION</scope>
</reference>
<evidence type="ECO:0000256" key="4">
    <source>
        <dbReference type="ARBA" id="ARBA00022968"/>
    </source>
</evidence>
<dbReference type="AlphaFoldDB" id="A0A5S6R4C6"/>
<dbReference type="GO" id="GO:1990573">
    <property type="term" value="P:potassium ion import across plasma membrane"/>
    <property type="evidence" value="ECO:0007669"/>
    <property type="project" value="TreeGrafter"/>
</dbReference>
<protein>
    <submittedName>
        <fullName evidence="9">Sodium/potassium-transporting ATPase subunit beta</fullName>
    </submittedName>
</protein>
<dbReference type="Proteomes" id="UP000046395">
    <property type="component" value="Unassembled WGS sequence"/>
</dbReference>
<dbReference type="GO" id="GO:0001671">
    <property type="term" value="F:ATPase activator activity"/>
    <property type="evidence" value="ECO:0007669"/>
    <property type="project" value="TreeGrafter"/>
</dbReference>
<dbReference type="WBParaSite" id="TMUE_3000014164.1">
    <property type="protein sequence ID" value="TMUE_3000014164.1"/>
    <property type="gene ID" value="WBGene00289527"/>
</dbReference>
<evidence type="ECO:0000256" key="3">
    <source>
        <dbReference type="ARBA" id="ARBA00022692"/>
    </source>
</evidence>
<evidence type="ECO:0000313" key="8">
    <source>
        <dbReference type="Proteomes" id="UP000046395"/>
    </source>
</evidence>
<dbReference type="Gene3D" id="2.60.40.1660">
    <property type="entry name" value="Na, k-atpase alpha subunit"/>
    <property type="match status" value="1"/>
</dbReference>
<name>A0A5S6R4C6_TRIMR</name>
<accession>A0A5S6R4C6</accession>
<evidence type="ECO:0000256" key="6">
    <source>
        <dbReference type="ARBA" id="ARBA00023136"/>
    </source>
</evidence>
<dbReference type="InterPro" id="IPR038702">
    <property type="entry name" value="Na/K_ATPase_sub_beta_sf"/>
</dbReference>
<evidence type="ECO:0000256" key="5">
    <source>
        <dbReference type="ARBA" id="ARBA00022989"/>
    </source>
</evidence>
<evidence type="ECO:0000256" key="2">
    <source>
        <dbReference type="ARBA" id="ARBA00005876"/>
    </source>
</evidence>
<dbReference type="GO" id="GO:0030007">
    <property type="term" value="P:intracellular potassium ion homeostasis"/>
    <property type="evidence" value="ECO:0007669"/>
    <property type="project" value="TreeGrafter"/>
</dbReference>
<evidence type="ECO:0000313" key="9">
    <source>
        <dbReference type="WBParaSite" id="TMUE_3000014164.1"/>
    </source>
</evidence>
<dbReference type="GO" id="GO:0036376">
    <property type="term" value="P:sodium ion export across plasma membrane"/>
    <property type="evidence" value="ECO:0007669"/>
    <property type="project" value="TreeGrafter"/>
</dbReference>
<feature type="transmembrane region" description="Helical" evidence="7">
    <location>
        <begin position="370"/>
        <end position="389"/>
    </location>
</feature>
<keyword evidence="3 7" id="KW-0812">Transmembrane</keyword>
<dbReference type="Pfam" id="PF00287">
    <property type="entry name" value="Na_K-ATPase"/>
    <property type="match status" value="1"/>
</dbReference>
<evidence type="ECO:0000256" key="7">
    <source>
        <dbReference type="SAM" id="Phobius"/>
    </source>
</evidence>
<dbReference type="GO" id="GO:0005890">
    <property type="term" value="C:sodium:potassium-exchanging ATPase complex"/>
    <property type="evidence" value="ECO:0007669"/>
    <property type="project" value="InterPro"/>
</dbReference>
<comment type="subcellular location">
    <subcellularLocation>
        <location evidence="1">Membrane</location>
        <topology evidence="1">Single-pass type II membrane protein</topology>
    </subcellularLocation>
</comment>
<keyword evidence="5 7" id="KW-1133">Transmembrane helix</keyword>
<dbReference type="PANTHER" id="PTHR11523:SF28">
    <property type="entry name" value="NA_K-ATPASE BETA SUBUNIT ISOFORM 4-RELATED"/>
    <property type="match status" value="1"/>
</dbReference>
<keyword evidence="8" id="KW-1185">Reference proteome</keyword>
<evidence type="ECO:0000256" key="1">
    <source>
        <dbReference type="ARBA" id="ARBA00004606"/>
    </source>
</evidence>